<dbReference type="InterPro" id="IPR000706">
    <property type="entry name" value="AGPR_type-1"/>
</dbReference>
<dbReference type="GO" id="GO:0003942">
    <property type="term" value="F:N-acetyl-gamma-glutamyl-phosphate reductase activity"/>
    <property type="evidence" value="ECO:0007669"/>
    <property type="project" value="UniProtKB-UniRule"/>
</dbReference>
<evidence type="ECO:0000256" key="2">
    <source>
        <dbReference type="ARBA" id="ARBA00022571"/>
    </source>
</evidence>
<evidence type="ECO:0000256" key="5">
    <source>
        <dbReference type="ARBA" id="ARBA00023002"/>
    </source>
</evidence>
<dbReference type="PANTHER" id="PTHR32338">
    <property type="entry name" value="N-ACETYL-GAMMA-GLUTAMYL-PHOSPHATE REDUCTASE, CHLOROPLASTIC-RELATED-RELATED"/>
    <property type="match status" value="1"/>
</dbReference>
<dbReference type="OrthoDB" id="9801289at2"/>
<evidence type="ECO:0000256" key="1">
    <source>
        <dbReference type="ARBA" id="ARBA00004862"/>
    </source>
</evidence>
<dbReference type="SUPFAM" id="SSF55347">
    <property type="entry name" value="Glyceraldehyde-3-phosphate dehydrogenase-like, C-terminal domain"/>
    <property type="match status" value="1"/>
</dbReference>
<reference evidence="10 11" key="1">
    <citation type="submission" date="2019-11" db="EMBL/GenBank/DDBJ databases">
        <title>Draft genome sequences of five Paenibacillus species of dairy origin.</title>
        <authorList>
            <person name="Olajide A.M."/>
            <person name="Chen S."/>
            <person name="Lapointe G."/>
        </authorList>
    </citation>
    <scope>NUCLEOTIDE SEQUENCE [LARGE SCALE GENOMIC DNA]</scope>
    <source>
        <strain evidence="10 11">12CR55</strain>
    </source>
</reference>
<keyword evidence="5 7" id="KW-0560">Oxidoreductase</keyword>
<evidence type="ECO:0000313" key="11">
    <source>
        <dbReference type="Proteomes" id="UP000447876"/>
    </source>
</evidence>
<evidence type="ECO:0000256" key="8">
    <source>
        <dbReference type="PROSITE-ProRule" id="PRU10010"/>
    </source>
</evidence>
<dbReference type="InterPro" id="IPR023013">
    <property type="entry name" value="AGPR_AS"/>
</dbReference>
<sequence>MTVSGDASKVKVAIVGSTGYGGVELIRFLLGHPLAEITSVISASSAGVPITDGFPHLSEILVQDLDGVDPEEIAKKADFVFTATPSGVSSKLVPQLLEAGLKVIDLSGDFRIKDGSVYEAWYKHDAPDAGVLEQAVYGLSEINGDDVGGSGFISNPGCYPTATLLGLIPALSAGWIDPATIIIDAKSGVSGAGRGTSLMTHYAEINENFKAYKVNKHQHIPEIEQSLSQIAGEQVTVTFTTQLVPMTRGIMCTMYAQLKGAYTDEDLTELYRQYYEGRPFVRIREAGKWPATKEVFGSNYCDIGFAADPRTGRLTIISVIDNVVKGAAGQAIQNMNLMMGWDETTGLKLSPVYP</sequence>
<keyword evidence="4 7" id="KW-0521">NADP</keyword>
<accession>A0A7X2Z3Y5</accession>
<evidence type="ECO:0000256" key="7">
    <source>
        <dbReference type="HAMAP-Rule" id="MF_00150"/>
    </source>
</evidence>
<gene>
    <name evidence="7" type="primary">argC</name>
    <name evidence="10" type="ORF">GNP95_19530</name>
</gene>
<dbReference type="UniPathway" id="UPA00068">
    <property type="reaction ID" value="UER00108"/>
</dbReference>
<evidence type="ECO:0000256" key="4">
    <source>
        <dbReference type="ARBA" id="ARBA00022857"/>
    </source>
</evidence>
<dbReference type="InterPro" id="IPR058924">
    <property type="entry name" value="AGPR_dimerisation_dom"/>
</dbReference>
<comment type="function">
    <text evidence="7">Catalyzes the NADPH-dependent reduction of N-acetyl-5-glutamyl phosphate to yield N-acetyl-L-glutamate 5-semialdehyde.</text>
</comment>
<name>A0A7X2Z3Y5_9BACL</name>
<dbReference type="Pfam" id="PF22698">
    <property type="entry name" value="Semialdhyde_dhC_1"/>
    <property type="match status" value="1"/>
</dbReference>
<dbReference type="CDD" id="cd23934">
    <property type="entry name" value="AGPR_1_C"/>
    <property type="match status" value="1"/>
</dbReference>
<keyword evidence="2 7" id="KW-0055">Arginine biosynthesis</keyword>
<comment type="pathway">
    <text evidence="1 7">Amino-acid biosynthesis; L-arginine biosynthesis; N(2)-acetyl-L-ornithine from L-glutamate: step 3/4.</text>
</comment>
<evidence type="ECO:0000256" key="3">
    <source>
        <dbReference type="ARBA" id="ARBA00022605"/>
    </source>
</evidence>
<dbReference type="GO" id="GO:0070401">
    <property type="term" value="F:NADP+ binding"/>
    <property type="evidence" value="ECO:0007669"/>
    <property type="project" value="InterPro"/>
</dbReference>
<dbReference type="EC" id="1.2.1.38" evidence="7"/>
<comment type="similarity">
    <text evidence="7">Belongs to the NAGSA dehydrogenase family. Type 1 subfamily.</text>
</comment>
<feature type="active site" evidence="7 8">
    <location>
        <position position="158"/>
    </location>
</feature>
<protein>
    <recommendedName>
        <fullName evidence="7">N-acetyl-gamma-glutamyl-phosphate reductase</fullName>
        <shortName evidence="7">AGPR</shortName>
        <ecNumber evidence="7">1.2.1.38</ecNumber>
    </recommendedName>
    <alternativeName>
        <fullName evidence="7">N-acetyl-glutamate semialdehyde dehydrogenase</fullName>
        <shortName evidence="7">NAGSA dehydrogenase</shortName>
    </alternativeName>
</protein>
<organism evidence="10 11">
    <name type="scientific">Paenibacillus woosongensis</name>
    <dbReference type="NCBI Taxonomy" id="307580"/>
    <lineage>
        <taxon>Bacteria</taxon>
        <taxon>Bacillati</taxon>
        <taxon>Bacillota</taxon>
        <taxon>Bacilli</taxon>
        <taxon>Bacillales</taxon>
        <taxon>Paenibacillaceae</taxon>
        <taxon>Paenibacillus</taxon>
    </lineage>
</organism>
<dbReference type="Gene3D" id="3.40.50.720">
    <property type="entry name" value="NAD(P)-binding Rossmann-like Domain"/>
    <property type="match status" value="1"/>
</dbReference>
<dbReference type="FunFam" id="3.30.360.10:FF:000014">
    <property type="entry name" value="N-acetyl-gamma-glutamyl-phosphate reductase"/>
    <property type="match status" value="1"/>
</dbReference>
<dbReference type="InterPro" id="IPR000534">
    <property type="entry name" value="Semialdehyde_DH_NAD-bd"/>
</dbReference>
<dbReference type="NCBIfam" id="TIGR01850">
    <property type="entry name" value="argC"/>
    <property type="match status" value="1"/>
</dbReference>
<dbReference type="AlphaFoldDB" id="A0A7X2Z3Y5"/>
<dbReference type="SMART" id="SM00859">
    <property type="entry name" value="Semialdhyde_dh"/>
    <property type="match status" value="1"/>
</dbReference>
<feature type="domain" description="Semialdehyde dehydrogenase NAD-binding" evidence="9">
    <location>
        <begin position="11"/>
        <end position="150"/>
    </location>
</feature>
<dbReference type="GO" id="GO:0051287">
    <property type="term" value="F:NAD binding"/>
    <property type="evidence" value="ECO:0007669"/>
    <property type="project" value="InterPro"/>
</dbReference>
<comment type="catalytic activity">
    <reaction evidence="6 7">
        <text>N-acetyl-L-glutamate 5-semialdehyde + phosphate + NADP(+) = N-acetyl-L-glutamyl 5-phosphate + NADPH + H(+)</text>
        <dbReference type="Rhea" id="RHEA:21588"/>
        <dbReference type="ChEBI" id="CHEBI:15378"/>
        <dbReference type="ChEBI" id="CHEBI:29123"/>
        <dbReference type="ChEBI" id="CHEBI:43474"/>
        <dbReference type="ChEBI" id="CHEBI:57783"/>
        <dbReference type="ChEBI" id="CHEBI:57936"/>
        <dbReference type="ChEBI" id="CHEBI:58349"/>
        <dbReference type="EC" id="1.2.1.38"/>
    </reaction>
</comment>
<dbReference type="HAMAP" id="MF_00150">
    <property type="entry name" value="ArgC_type1"/>
    <property type="match status" value="1"/>
</dbReference>
<dbReference type="RefSeq" id="WP_155612539.1">
    <property type="nucleotide sequence ID" value="NZ_WNZW01000010.1"/>
</dbReference>
<keyword evidence="3 7" id="KW-0028">Amino-acid biosynthesis</keyword>
<dbReference type="PANTHER" id="PTHR32338:SF10">
    <property type="entry name" value="N-ACETYL-GAMMA-GLUTAMYL-PHOSPHATE REDUCTASE, CHLOROPLASTIC-RELATED"/>
    <property type="match status" value="1"/>
</dbReference>
<dbReference type="InterPro" id="IPR050085">
    <property type="entry name" value="AGPR"/>
</dbReference>
<dbReference type="CDD" id="cd17895">
    <property type="entry name" value="AGPR_1_N"/>
    <property type="match status" value="1"/>
</dbReference>
<evidence type="ECO:0000259" key="9">
    <source>
        <dbReference type="SMART" id="SM00859"/>
    </source>
</evidence>
<dbReference type="PROSITE" id="PS01224">
    <property type="entry name" value="ARGC"/>
    <property type="match status" value="1"/>
</dbReference>
<evidence type="ECO:0000256" key="6">
    <source>
        <dbReference type="ARBA" id="ARBA00050557"/>
    </source>
</evidence>
<dbReference type="SUPFAM" id="SSF51735">
    <property type="entry name" value="NAD(P)-binding Rossmann-fold domains"/>
    <property type="match status" value="1"/>
</dbReference>
<dbReference type="InterPro" id="IPR036291">
    <property type="entry name" value="NAD(P)-bd_dom_sf"/>
</dbReference>
<dbReference type="EMBL" id="WNZW01000010">
    <property type="protein sequence ID" value="MUG47162.1"/>
    <property type="molecule type" value="Genomic_DNA"/>
</dbReference>
<dbReference type="GO" id="GO:0006526">
    <property type="term" value="P:L-arginine biosynthetic process"/>
    <property type="evidence" value="ECO:0007669"/>
    <property type="project" value="UniProtKB-UniRule"/>
</dbReference>
<dbReference type="Gene3D" id="3.30.360.10">
    <property type="entry name" value="Dihydrodipicolinate Reductase, domain 2"/>
    <property type="match status" value="1"/>
</dbReference>
<keyword evidence="7" id="KW-0963">Cytoplasm</keyword>
<dbReference type="GO" id="GO:0005737">
    <property type="term" value="C:cytoplasm"/>
    <property type="evidence" value="ECO:0007669"/>
    <property type="project" value="UniProtKB-SubCell"/>
</dbReference>
<evidence type="ECO:0000313" key="10">
    <source>
        <dbReference type="EMBL" id="MUG47162.1"/>
    </source>
</evidence>
<comment type="caution">
    <text evidence="10">The sequence shown here is derived from an EMBL/GenBank/DDBJ whole genome shotgun (WGS) entry which is preliminary data.</text>
</comment>
<proteinExistence type="inferred from homology"/>
<dbReference type="Proteomes" id="UP000447876">
    <property type="component" value="Unassembled WGS sequence"/>
</dbReference>
<comment type="subcellular location">
    <subcellularLocation>
        <location evidence="7">Cytoplasm</location>
    </subcellularLocation>
</comment>
<dbReference type="Pfam" id="PF01118">
    <property type="entry name" value="Semialdhyde_dh"/>
    <property type="match status" value="1"/>
</dbReference>